<dbReference type="GeneID" id="11514465"/>
<dbReference type="InParanoid" id="G2QM25"/>
<dbReference type="HOGENOM" id="CLU_1563957_0_0_1"/>
<dbReference type="RefSeq" id="XP_003666250.1">
    <property type="nucleotide sequence ID" value="XM_003666202.1"/>
</dbReference>
<dbReference type="Proteomes" id="UP000007322">
    <property type="component" value="Chromosome 6"/>
</dbReference>
<sequence>MVNQDMVSEEEKEMARYVIEVHNLANKGIKGRGKGCKVKRVTLLHPPQQHSLPASSPISITTASNTSTIHSAAPYPMSPLPHGLPNMHTPPQHLPMAMEHDHQAIYGLNNLATYSIAGPPPHTVFGGPVAISTHGVLYAPYSILDSEQLRYASSVDGSTLVMDLPFGDRMH</sequence>
<name>G2QM25_THET4</name>
<organism evidence="1 2">
    <name type="scientific">Thermothelomyces thermophilus (strain ATCC 42464 / BCRC 31852 / DSM 1799)</name>
    <name type="common">Sporotrichum thermophile</name>
    <dbReference type="NCBI Taxonomy" id="573729"/>
    <lineage>
        <taxon>Eukaryota</taxon>
        <taxon>Fungi</taxon>
        <taxon>Dikarya</taxon>
        <taxon>Ascomycota</taxon>
        <taxon>Pezizomycotina</taxon>
        <taxon>Sordariomycetes</taxon>
        <taxon>Sordariomycetidae</taxon>
        <taxon>Sordariales</taxon>
        <taxon>Chaetomiaceae</taxon>
        <taxon>Thermothelomyces</taxon>
    </lineage>
</organism>
<proteinExistence type="predicted"/>
<dbReference type="KEGG" id="mtm:MYCTH_2310780"/>
<gene>
    <name evidence="1" type="ORF">MYCTH_2310780</name>
</gene>
<evidence type="ECO:0000313" key="2">
    <source>
        <dbReference type="Proteomes" id="UP000007322"/>
    </source>
</evidence>
<dbReference type="AlphaFoldDB" id="G2QM25"/>
<keyword evidence="2" id="KW-1185">Reference proteome</keyword>
<reference evidence="1 2" key="1">
    <citation type="journal article" date="2011" name="Nat. Biotechnol.">
        <title>Comparative genomic analysis of the thermophilic biomass-degrading fungi Myceliophthora thermophila and Thielavia terrestris.</title>
        <authorList>
            <person name="Berka R.M."/>
            <person name="Grigoriev I.V."/>
            <person name="Otillar R."/>
            <person name="Salamov A."/>
            <person name="Grimwood J."/>
            <person name="Reid I."/>
            <person name="Ishmael N."/>
            <person name="John T."/>
            <person name="Darmond C."/>
            <person name="Moisan M.-C."/>
            <person name="Henrissat B."/>
            <person name="Coutinho P.M."/>
            <person name="Lombard V."/>
            <person name="Natvig D.O."/>
            <person name="Lindquist E."/>
            <person name="Schmutz J."/>
            <person name="Lucas S."/>
            <person name="Harris P."/>
            <person name="Powlowski J."/>
            <person name="Bellemare A."/>
            <person name="Taylor D."/>
            <person name="Butler G."/>
            <person name="de Vries R.P."/>
            <person name="Allijn I.E."/>
            <person name="van den Brink J."/>
            <person name="Ushinsky S."/>
            <person name="Storms R."/>
            <person name="Powell A.J."/>
            <person name="Paulsen I.T."/>
            <person name="Elbourne L.D.H."/>
            <person name="Baker S.E."/>
            <person name="Magnuson J."/>
            <person name="LaBoissiere S."/>
            <person name="Clutterbuck A.J."/>
            <person name="Martinez D."/>
            <person name="Wogulis M."/>
            <person name="de Leon A.L."/>
            <person name="Rey M.W."/>
            <person name="Tsang A."/>
        </authorList>
    </citation>
    <scope>NUCLEOTIDE SEQUENCE [LARGE SCALE GENOMIC DNA]</scope>
    <source>
        <strain evidence="2">ATCC 42464 / BCRC 31852 / DSM 1799</strain>
    </source>
</reference>
<evidence type="ECO:0000313" key="1">
    <source>
        <dbReference type="EMBL" id="AEO61005.1"/>
    </source>
</evidence>
<accession>G2QM25</accession>
<dbReference type="VEuPathDB" id="FungiDB:MYCTH_2310780"/>
<dbReference type="EMBL" id="CP003007">
    <property type="protein sequence ID" value="AEO61005.1"/>
    <property type="molecule type" value="Genomic_DNA"/>
</dbReference>
<protein>
    <submittedName>
        <fullName evidence="1">Uncharacterized protein</fullName>
    </submittedName>
</protein>